<evidence type="ECO:0000256" key="1">
    <source>
        <dbReference type="SAM" id="Coils"/>
    </source>
</evidence>
<feature type="region of interest" description="Disordered" evidence="2">
    <location>
        <begin position="347"/>
        <end position="384"/>
    </location>
</feature>
<dbReference type="AlphaFoldDB" id="A0AAV0EM09"/>
<name>A0AAV0EM09_9ASTE</name>
<sequence length="384" mass="41665">MDAKNFAKLKRQLAKEPKKKLKEGGPSQQRPVDDFFPKGETEKDQGAEGPCKDVAEGAGTLRTEAAKRRAPGKSNAAPGKKPKKVAGAKDAPLVISEGHSSSGTPLVAATVPAPFPDQMEDGPWPRESIQFSIKKGTAITHGTLDPMEFLNGATPSLDRSTLGRHDDAALDAKLLQASLTASVALGEHIRRVGQLRLQKAESDEALRKLVVTNTEAIRKMATLEETLRKTELRLEDARREGKAEGKAEAETLAAAAAKTAADEAEEAKRVAISQAEKNAVAAFVAGGWKDEDRRQWVASVIEESVDDWVGGPGAMWLARKGKEYYDGGEFFTQWLVYRRLARHSGVDPQDFKPEAYGLPPLQPDTRVPPPPPRVSRDRISKTPS</sequence>
<dbReference type="Proteomes" id="UP001152523">
    <property type="component" value="Unassembled WGS sequence"/>
</dbReference>
<proteinExistence type="predicted"/>
<comment type="caution">
    <text evidence="3">The sequence shown here is derived from an EMBL/GenBank/DDBJ whole genome shotgun (WGS) entry which is preliminary data.</text>
</comment>
<feature type="coiled-coil region" evidence="1">
    <location>
        <begin position="213"/>
        <end position="240"/>
    </location>
</feature>
<feature type="compositionally biased region" description="Basic and acidic residues" evidence="2">
    <location>
        <begin position="374"/>
        <end position="384"/>
    </location>
</feature>
<feature type="region of interest" description="Disordered" evidence="2">
    <location>
        <begin position="1"/>
        <end position="88"/>
    </location>
</feature>
<keyword evidence="4" id="KW-1185">Reference proteome</keyword>
<evidence type="ECO:0008006" key="5">
    <source>
        <dbReference type="Google" id="ProtNLM"/>
    </source>
</evidence>
<feature type="compositionally biased region" description="Pro residues" evidence="2">
    <location>
        <begin position="360"/>
        <end position="373"/>
    </location>
</feature>
<feature type="compositionally biased region" description="Basic residues" evidence="2">
    <location>
        <begin position="7"/>
        <end position="21"/>
    </location>
</feature>
<organism evidence="3 4">
    <name type="scientific">Cuscuta epithymum</name>
    <dbReference type="NCBI Taxonomy" id="186058"/>
    <lineage>
        <taxon>Eukaryota</taxon>
        <taxon>Viridiplantae</taxon>
        <taxon>Streptophyta</taxon>
        <taxon>Embryophyta</taxon>
        <taxon>Tracheophyta</taxon>
        <taxon>Spermatophyta</taxon>
        <taxon>Magnoliopsida</taxon>
        <taxon>eudicotyledons</taxon>
        <taxon>Gunneridae</taxon>
        <taxon>Pentapetalae</taxon>
        <taxon>asterids</taxon>
        <taxon>lamiids</taxon>
        <taxon>Solanales</taxon>
        <taxon>Convolvulaceae</taxon>
        <taxon>Cuscuteae</taxon>
        <taxon>Cuscuta</taxon>
        <taxon>Cuscuta subgen. Cuscuta</taxon>
    </lineage>
</organism>
<reference evidence="3" key="1">
    <citation type="submission" date="2022-07" db="EMBL/GenBank/DDBJ databases">
        <authorList>
            <person name="Macas J."/>
            <person name="Novak P."/>
            <person name="Neumann P."/>
        </authorList>
    </citation>
    <scope>NUCLEOTIDE SEQUENCE</scope>
</reference>
<accession>A0AAV0EM09</accession>
<keyword evidence="1" id="KW-0175">Coiled coil</keyword>
<evidence type="ECO:0000256" key="2">
    <source>
        <dbReference type="SAM" id="MobiDB-lite"/>
    </source>
</evidence>
<evidence type="ECO:0000313" key="3">
    <source>
        <dbReference type="EMBL" id="CAH9125221.1"/>
    </source>
</evidence>
<dbReference type="EMBL" id="CAMAPF010000935">
    <property type="protein sequence ID" value="CAH9125221.1"/>
    <property type="molecule type" value="Genomic_DNA"/>
</dbReference>
<gene>
    <name evidence="3" type="ORF">CEPIT_LOCUS26591</name>
</gene>
<feature type="compositionally biased region" description="Basic and acidic residues" evidence="2">
    <location>
        <begin position="31"/>
        <end position="55"/>
    </location>
</feature>
<protein>
    <recommendedName>
        <fullName evidence="5">GYF domain-containing protein</fullName>
    </recommendedName>
</protein>
<evidence type="ECO:0000313" key="4">
    <source>
        <dbReference type="Proteomes" id="UP001152523"/>
    </source>
</evidence>